<comment type="caution">
    <text evidence="1">The sequence shown here is derived from an EMBL/GenBank/DDBJ whole genome shotgun (WGS) entry which is preliminary data.</text>
</comment>
<reference evidence="1 2" key="1">
    <citation type="journal article" date="2004" name="Emerg. Infect. Dis.">
        <title>Amoebae-resisting bacteria isolated from human nasal swabs by amoebal coculture.</title>
        <authorList>
            <person name="Greub G."/>
            <person name="La Scola B."/>
            <person name="Raoult D."/>
        </authorList>
    </citation>
    <scope>NUCLEOTIDE SEQUENCE [LARGE SCALE GENOMIC DNA]</scope>
    <source>
        <strain evidence="1 2">CCUG 51329</strain>
    </source>
</reference>
<dbReference type="RefSeq" id="WP_116098408.1">
    <property type="nucleotide sequence ID" value="NZ_QNVU01000014.1"/>
</dbReference>
<keyword evidence="2" id="KW-1185">Reference proteome</keyword>
<proteinExistence type="predicted"/>
<protein>
    <submittedName>
        <fullName evidence="1">Uncharacterized protein</fullName>
    </submittedName>
</protein>
<dbReference type="Proteomes" id="UP000256924">
    <property type="component" value="Unassembled WGS sequence"/>
</dbReference>
<dbReference type="EMBL" id="QNVU01000014">
    <property type="protein sequence ID" value="REC50618.1"/>
    <property type="molecule type" value="Genomic_DNA"/>
</dbReference>
<dbReference type="AlphaFoldDB" id="A0A3D9BB39"/>
<accession>A0A3D9BB39</accession>
<name>A0A3D9BB39_9FLAO</name>
<evidence type="ECO:0000313" key="1">
    <source>
        <dbReference type="EMBL" id="REC50618.1"/>
    </source>
</evidence>
<evidence type="ECO:0000313" key="2">
    <source>
        <dbReference type="Proteomes" id="UP000256924"/>
    </source>
</evidence>
<sequence length="84" mass="10056">MNIYIRLREGLPQGNTLFIEGISFFEGDFFIDLNAEKDYRASYHYLAYNENLINLKNIENYYITRKRIKKILNQFVKISLNPSQ</sequence>
<organism evidence="1 2">
    <name type="scientific">Candidatus Chryseobacterium massiliense</name>
    <dbReference type="NCBI Taxonomy" id="204089"/>
    <lineage>
        <taxon>Bacteria</taxon>
        <taxon>Pseudomonadati</taxon>
        <taxon>Bacteroidota</taxon>
        <taxon>Flavobacteriia</taxon>
        <taxon>Flavobacteriales</taxon>
        <taxon>Weeksellaceae</taxon>
        <taxon>Chryseobacterium group</taxon>
        <taxon>Chryseobacterium</taxon>
    </lineage>
</organism>
<gene>
    <name evidence="1" type="ORF">DRF68_08980</name>
</gene>